<dbReference type="Gene3D" id="2.60.40.690">
    <property type="entry name" value="Alpha-macroglobulin, receptor-binding domain"/>
    <property type="match status" value="1"/>
</dbReference>
<feature type="domain" description="Alpha-macroglobulin receptor-binding" evidence="1">
    <location>
        <begin position="96"/>
        <end position="186"/>
    </location>
</feature>
<dbReference type="InterPro" id="IPR036595">
    <property type="entry name" value="A-macroglobulin_rcpt-bd_sf"/>
</dbReference>
<name>A0ABM1BVL3_LIMPO</name>
<protein>
    <submittedName>
        <fullName evidence="3">Alpha-2-macroglobulin-like protein 1</fullName>
    </submittedName>
</protein>
<sequence>MTVTLKGDDLQNTFLVDETNKLVQQSAYVSTIPNLLEVEATGSGCVFIQAILRYNMPPSKQSEDFQLAVASNKIDYLGKSINITACVRYTGKDKESNMAILEIKMPSGYEVDEPFVQELVRSGSNTYLKRVETEAKQVNFYFSELTDNLTCLKFFARQTVAVENIQPATARVYDYYEQEKAVEDSYTIDECIEK</sequence>
<dbReference type="Pfam" id="PF07677">
    <property type="entry name" value="A2M_recep"/>
    <property type="match status" value="1"/>
</dbReference>
<dbReference type="GeneID" id="106473404"/>
<evidence type="ECO:0000259" key="1">
    <source>
        <dbReference type="SMART" id="SM01361"/>
    </source>
</evidence>
<dbReference type="SUPFAM" id="SSF49410">
    <property type="entry name" value="Alpha-macroglobulin receptor domain"/>
    <property type="match status" value="1"/>
</dbReference>
<dbReference type="Proteomes" id="UP000694941">
    <property type="component" value="Unplaced"/>
</dbReference>
<dbReference type="RefSeq" id="XP_013789538.2">
    <property type="nucleotide sequence ID" value="XM_013934084.2"/>
</dbReference>
<evidence type="ECO:0000313" key="3">
    <source>
        <dbReference type="RefSeq" id="XP_013789538.2"/>
    </source>
</evidence>
<accession>A0ABM1BVL3</accession>
<organism evidence="2 3">
    <name type="scientific">Limulus polyphemus</name>
    <name type="common">Atlantic horseshoe crab</name>
    <dbReference type="NCBI Taxonomy" id="6850"/>
    <lineage>
        <taxon>Eukaryota</taxon>
        <taxon>Metazoa</taxon>
        <taxon>Ecdysozoa</taxon>
        <taxon>Arthropoda</taxon>
        <taxon>Chelicerata</taxon>
        <taxon>Merostomata</taxon>
        <taxon>Xiphosura</taxon>
        <taxon>Limulidae</taxon>
        <taxon>Limulus</taxon>
    </lineage>
</organism>
<dbReference type="SMART" id="SM01361">
    <property type="entry name" value="A2M_recep"/>
    <property type="match status" value="1"/>
</dbReference>
<dbReference type="PANTHER" id="PTHR11412">
    <property type="entry name" value="MACROGLOBULIN / COMPLEMENT"/>
    <property type="match status" value="1"/>
</dbReference>
<keyword evidence="2" id="KW-1185">Reference proteome</keyword>
<dbReference type="InterPro" id="IPR050473">
    <property type="entry name" value="A2M/Complement_sys"/>
</dbReference>
<dbReference type="PANTHER" id="PTHR11412:SF171">
    <property type="entry name" value="PREGNANCY ZONE PROTEIN-LIKE PROTEIN"/>
    <property type="match status" value="1"/>
</dbReference>
<dbReference type="InterPro" id="IPR009048">
    <property type="entry name" value="A-macroglobulin_rcpt-bd"/>
</dbReference>
<evidence type="ECO:0000313" key="2">
    <source>
        <dbReference type="Proteomes" id="UP000694941"/>
    </source>
</evidence>
<gene>
    <name evidence="3" type="primary">LOC106473404</name>
</gene>
<proteinExistence type="predicted"/>
<reference evidence="3" key="1">
    <citation type="submission" date="2025-08" db="UniProtKB">
        <authorList>
            <consortium name="RefSeq"/>
        </authorList>
    </citation>
    <scope>IDENTIFICATION</scope>
    <source>
        <tissue evidence="3">Muscle</tissue>
    </source>
</reference>